<protein>
    <submittedName>
        <fullName evidence="1">Uncharacterized protein</fullName>
    </submittedName>
</protein>
<keyword evidence="2" id="KW-1185">Reference proteome</keyword>
<dbReference type="Proteomes" id="UP000814140">
    <property type="component" value="Unassembled WGS sequence"/>
</dbReference>
<accession>A0ACB8TC97</accession>
<gene>
    <name evidence="1" type="ORF">BV25DRAFT_1798061</name>
</gene>
<evidence type="ECO:0000313" key="1">
    <source>
        <dbReference type="EMBL" id="KAI0065965.1"/>
    </source>
</evidence>
<evidence type="ECO:0000313" key="2">
    <source>
        <dbReference type="Proteomes" id="UP000814140"/>
    </source>
</evidence>
<dbReference type="EMBL" id="MU277194">
    <property type="protein sequence ID" value="KAI0065965.1"/>
    <property type="molecule type" value="Genomic_DNA"/>
</dbReference>
<proteinExistence type="predicted"/>
<sequence>MSGASLEPSRHSRHRHGNRSHAYQEFAHMLSITEREAKEMRRGLRAALDNLDRARERASKAEQIARQMAVRLREADDERLTVTRQTAATREELGMYKAQISTAQAELQRAQEMFRDQEKLRYDADASAARARDTARQLSTELKVDRAREEGRKAGFRD</sequence>
<organism evidence="1 2">
    <name type="scientific">Artomyces pyxidatus</name>
    <dbReference type="NCBI Taxonomy" id="48021"/>
    <lineage>
        <taxon>Eukaryota</taxon>
        <taxon>Fungi</taxon>
        <taxon>Dikarya</taxon>
        <taxon>Basidiomycota</taxon>
        <taxon>Agaricomycotina</taxon>
        <taxon>Agaricomycetes</taxon>
        <taxon>Russulales</taxon>
        <taxon>Auriscalpiaceae</taxon>
        <taxon>Artomyces</taxon>
    </lineage>
</organism>
<comment type="caution">
    <text evidence="1">The sequence shown here is derived from an EMBL/GenBank/DDBJ whole genome shotgun (WGS) entry which is preliminary data.</text>
</comment>
<feature type="non-terminal residue" evidence="1">
    <location>
        <position position="158"/>
    </location>
</feature>
<reference evidence="1" key="1">
    <citation type="submission" date="2021-03" db="EMBL/GenBank/DDBJ databases">
        <authorList>
            <consortium name="DOE Joint Genome Institute"/>
            <person name="Ahrendt S."/>
            <person name="Looney B.P."/>
            <person name="Miyauchi S."/>
            <person name="Morin E."/>
            <person name="Drula E."/>
            <person name="Courty P.E."/>
            <person name="Chicoki N."/>
            <person name="Fauchery L."/>
            <person name="Kohler A."/>
            <person name="Kuo A."/>
            <person name="Labutti K."/>
            <person name="Pangilinan J."/>
            <person name="Lipzen A."/>
            <person name="Riley R."/>
            <person name="Andreopoulos W."/>
            <person name="He G."/>
            <person name="Johnson J."/>
            <person name="Barry K.W."/>
            <person name="Grigoriev I.V."/>
            <person name="Nagy L."/>
            <person name="Hibbett D."/>
            <person name="Henrissat B."/>
            <person name="Matheny P.B."/>
            <person name="Labbe J."/>
            <person name="Martin F."/>
        </authorList>
    </citation>
    <scope>NUCLEOTIDE SEQUENCE</scope>
    <source>
        <strain evidence="1">HHB10654</strain>
    </source>
</reference>
<reference evidence="1" key="2">
    <citation type="journal article" date="2022" name="New Phytol.">
        <title>Evolutionary transition to the ectomycorrhizal habit in the genomes of a hyperdiverse lineage of mushroom-forming fungi.</title>
        <authorList>
            <person name="Looney B."/>
            <person name="Miyauchi S."/>
            <person name="Morin E."/>
            <person name="Drula E."/>
            <person name="Courty P.E."/>
            <person name="Kohler A."/>
            <person name="Kuo A."/>
            <person name="LaButti K."/>
            <person name="Pangilinan J."/>
            <person name="Lipzen A."/>
            <person name="Riley R."/>
            <person name="Andreopoulos W."/>
            <person name="He G."/>
            <person name="Johnson J."/>
            <person name="Nolan M."/>
            <person name="Tritt A."/>
            <person name="Barry K.W."/>
            <person name="Grigoriev I.V."/>
            <person name="Nagy L.G."/>
            <person name="Hibbett D."/>
            <person name="Henrissat B."/>
            <person name="Matheny P.B."/>
            <person name="Labbe J."/>
            <person name="Martin F.M."/>
        </authorList>
    </citation>
    <scope>NUCLEOTIDE SEQUENCE</scope>
    <source>
        <strain evidence="1">HHB10654</strain>
    </source>
</reference>
<name>A0ACB8TC97_9AGAM</name>